<dbReference type="InterPro" id="IPR021880">
    <property type="entry name" value="DUF3489"/>
</dbReference>
<name>A0A8I1YNB5_BRAEL</name>
<evidence type="ECO:0008006" key="4">
    <source>
        <dbReference type="Google" id="ProtNLM"/>
    </source>
</evidence>
<protein>
    <recommendedName>
        <fullName evidence="4">DUF3489 domain-containing protein</fullName>
    </recommendedName>
</protein>
<sequence>MTTRKSGPRSKKSSRPHPGTKTVGKAAKRKAATQSKTVVGSGSSSKQEAVLRLLRQPKGTTVAAIMKATGWQPHSVRGFFAGVVRKKLRLKLGSEKTGKERVYRIAAQGLAS</sequence>
<dbReference type="Proteomes" id="UP000673383">
    <property type="component" value="Unassembled WGS sequence"/>
</dbReference>
<evidence type="ECO:0000313" key="2">
    <source>
        <dbReference type="EMBL" id="MBP1299328.1"/>
    </source>
</evidence>
<dbReference type="AlphaFoldDB" id="A0A8I1YNB5"/>
<evidence type="ECO:0000313" key="3">
    <source>
        <dbReference type="Proteomes" id="UP000673383"/>
    </source>
</evidence>
<dbReference type="EMBL" id="JAFICZ010000001">
    <property type="protein sequence ID" value="MBP1299328.1"/>
    <property type="molecule type" value="Genomic_DNA"/>
</dbReference>
<proteinExistence type="predicted"/>
<feature type="compositionally biased region" description="Basic residues" evidence="1">
    <location>
        <begin position="1"/>
        <end position="15"/>
    </location>
</feature>
<gene>
    <name evidence="2" type="ORF">JOH49_009081</name>
</gene>
<dbReference type="RefSeq" id="WP_172648365.1">
    <property type="nucleotide sequence ID" value="NZ_JAFICZ010000001.1"/>
</dbReference>
<comment type="caution">
    <text evidence="2">The sequence shown here is derived from an EMBL/GenBank/DDBJ whole genome shotgun (WGS) entry which is preliminary data.</text>
</comment>
<feature type="region of interest" description="Disordered" evidence="1">
    <location>
        <begin position="1"/>
        <end position="49"/>
    </location>
</feature>
<reference evidence="2" key="1">
    <citation type="submission" date="2021-02" db="EMBL/GenBank/DDBJ databases">
        <title>Genomic Encyclopedia of Type Strains, Phase IV (KMG-V): Genome sequencing to study the core and pangenomes of soil and plant-associated prokaryotes.</title>
        <authorList>
            <person name="Whitman W."/>
        </authorList>
    </citation>
    <scope>NUCLEOTIDE SEQUENCE</scope>
    <source>
        <strain evidence="2">USDA 406</strain>
    </source>
</reference>
<feature type="compositionally biased region" description="Low complexity" evidence="1">
    <location>
        <begin position="33"/>
        <end position="47"/>
    </location>
</feature>
<accession>A0A8I1YNB5</accession>
<evidence type="ECO:0000256" key="1">
    <source>
        <dbReference type="SAM" id="MobiDB-lite"/>
    </source>
</evidence>
<organism evidence="2 3">
    <name type="scientific">Bradyrhizobium elkanii</name>
    <dbReference type="NCBI Taxonomy" id="29448"/>
    <lineage>
        <taxon>Bacteria</taxon>
        <taxon>Pseudomonadati</taxon>
        <taxon>Pseudomonadota</taxon>
        <taxon>Alphaproteobacteria</taxon>
        <taxon>Hyphomicrobiales</taxon>
        <taxon>Nitrobacteraceae</taxon>
        <taxon>Bradyrhizobium</taxon>
    </lineage>
</organism>
<dbReference type="Pfam" id="PF11994">
    <property type="entry name" value="DUF3489"/>
    <property type="match status" value="1"/>
</dbReference>